<evidence type="ECO:0000259" key="6">
    <source>
        <dbReference type="SMART" id="SM00478"/>
    </source>
</evidence>
<dbReference type="InterPro" id="IPR011257">
    <property type="entry name" value="DNA_glycosylase"/>
</dbReference>
<accession>A0ABY6W0B6</accession>
<evidence type="ECO:0000256" key="3">
    <source>
        <dbReference type="ARBA" id="ARBA00022763"/>
    </source>
</evidence>
<dbReference type="InterPro" id="IPR003265">
    <property type="entry name" value="HhH-GPD_domain"/>
</dbReference>
<sequence length="396" mass="42108">MASCLSATHRGKKLMVTRKSAAAKVATKTTTAKRAAGAAGVAKPARSAATAGDSVRRAPRKAVTAAGAASAKPAGKTSAGRAPVKTSGTGTARKTASRKVADKTEKMEKAARPLPKAVKPVASKTGAKAPRKTSSGTSAKADASSAASTRRVIAKRDGETRIVTPEIERIEKDVVEQAVTGVVPLPVAPGASRPDFWDQACADLMKRDRILKKLIPQFGPAHLTGRGEPFVTLARSIVGQQISVKAAQAVWDRVVAICPKLSPSQFIKVGHDALAGCGLSRRKAEYILDLATHFKSGALHVDAWASMDDEAVIAELTGIRGIGRWTAEMFLMFNLLRPDVLPLDDVGLINAISVNYFSGEPVTRSEAREVAANWEPWRSVATWYMWRSLEPVPVEY</sequence>
<feature type="region of interest" description="Disordered" evidence="5">
    <location>
        <begin position="27"/>
        <end position="151"/>
    </location>
</feature>
<protein>
    <recommendedName>
        <fullName evidence="2">DNA-3-methyladenine glycosylase II</fullName>
        <ecNumber evidence="2">3.2.2.21</ecNumber>
    </recommendedName>
</protein>
<evidence type="ECO:0000256" key="4">
    <source>
        <dbReference type="ARBA" id="ARBA00023204"/>
    </source>
</evidence>
<dbReference type="SUPFAM" id="SSF48150">
    <property type="entry name" value="DNA-glycosylase"/>
    <property type="match status" value="1"/>
</dbReference>
<evidence type="ECO:0000256" key="2">
    <source>
        <dbReference type="ARBA" id="ARBA00012000"/>
    </source>
</evidence>
<evidence type="ECO:0000256" key="1">
    <source>
        <dbReference type="ARBA" id="ARBA00000086"/>
    </source>
</evidence>
<dbReference type="CDD" id="cd00056">
    <property type="entry name" value="ENDO3c"/>
    <property type="match status" value="1"/>
</dbReference>
<feature type="domain" description="HhH-GPD" evidence="6">
    <location>
        <begin position="238"/>
        <end position="390"/>
    </location>
</feature>
<feature type="compositionally biased region" description="Basic and acidic residues" evidence="5">
    <location>
        <begin position="99"/>
        <end position="111"/>
    </location>
</feature>
<gene>
    <name evidence="7" type="ORF">PCA20602_02588</name>
</gene>
<dbReference type="SMART" id="SM00478">
    <property type="entry name" value="ENDO3c"/>
    <property type="match status" value="1"/>
</dbReference>
<comment type="caution">
    <text evidence="7">The sequence shown here is derived from an EMBL/GenBank/DDBJ whole genome shotgun (WGS) entry which is preliminary data.</text>
</comment>
<keyword evidence="8" id="KW-1185">Reference proteome</keyword>
<feature type="compositionally biased region" description="Low complexity" evidence="5">
    <location>
        <begin position="61"/>
        <end position="80"/>
    </location>
</feature>
<dbReference type="InterPro" id="IPR051912">
    <property type="entry name" value="Alkylbase_DNA_Glycosylase/TA"/>
</dbReference>
<proteinExistence type="predicted"/>
<dbReference type="PANTHER" id="PTHR43003:SF5">
    <property type="entry name" value="DNA-3-METHYLADENINE GLYCOSYLASE"/>
    <property type="match status" value="1"/>
</dbReference>
<keyword evidence="3" id="KW-0227">DNA damage</keyword>
<dbReference type="EC" id="3.2.2.21" evidence="2"/>
<dbReference type="Pfam" id="PF00730">
    <property type="entry name" value="HhH-GPD"/>
    <property type="match status" value="1"/>
</dbReference>
<evidence type="ECO:0000313" key="8">
    <source>
        <dbReference type="Proteomes" id="UP000366065"/>
    </source>
</evidence>
<feature type="compositionally biased region" description="Low complexity" evidence="5">
    <location>
        <begin position="133"/>
        <end position="149"/>
    </location>
</feature>
<dbReference type="Gene3D" id="1.10.1670.40">
    <property type="match status" value="1"/>
</dbReference>
<reference evidence="7 8" key="1">
    <citation type="submission" date="2019-08" db="EMBL/GenBank/DDBJ databases">
        <authorList>
            <person name="Peeters C."/>
        </authorList>
    </citation>
    <scope>NUCLEOTIDE SEQUENCE [LARGE SCALE GENOMIC DNA]</scope>
    <source>
        <strain evidence="7 8">LMG 20602</strain>
    </source>
</reference>
<feature type="compositionally biased region" description="Low complexity" evidence="5">
    <location>
        <begin position="27"/>
        <end position="49"/>
    </location>
</feature>
<organism evidence="7 8">
    <name type="scientific">Pandoraea capi</name>
    <dbReference type="NCBI Taxonomy" id="2508286"/>
    <lineage>
        <taxon>Bacteria</taxon>
        <taxon>Pseudomonadati</taxon>
        <taxon>Pseudomonadota</taxon>
        <taxon>Betaproteobacteria</taxon>
        <taxon>Burkholderiales</taxon>
        <taxon>Burkholderiaceae</taxon>
        <taxon>Pandoraea</taxon>
    </lineage>
</organism>
<dbReference type="Gene3D" id="1.10.340.30">
    <property type="entry name" value="Hypothetical protein, domain 2"/>
    <property type="match status" value="1"/>
</dbReference>
<evidence type="ECO:0000313" key="7">
    <source>
        <dbReference type="EMBL" id="VVE10131.1"/>
    </source>
</evidence>
<dbReference type="PANTHER" id="PTHR43003">
    <property type="entry name" value="DNA-3-METHYLADENINE GLYCOSYLASE"/>
    <property type="match status" value="1"/>
</dbReference>
<evidence type="ECO:0000256" key="5">
    <source>
        <dbReference type="SAM" id="MobiDB-lite"/>
    </source>
</evidence>
<name>A0ABY6W0B6_9BURK</name>
<comment type="catalytic activity">
    <reaction evidence="1">
        <text>Hydrolysis of alkylated DNA, releasing 3-methyladenine, 3-methylguanine, 7-methylguanine and 7-methyladenine.</text>
        <dbReference type="EC" id="3.2.2.21"/>
    </reaction>
</comment>
<dbReference type="EMBL" id="CABPRV010000005">
    <property type="protein sequence ID" value="VVE10131.1"/>
    <property type="molecule type" value="Genomic_DNA"/>
</dbReference>
<dbReference type="Proteomes" id="UP000366065">
    <property type="component" value="Unassembled WGS sequence"/>
</dbReference>
<keyword evidence="4" id="KW-0234">DNA repair</keyword>